<keyword evidence="1" id="KW-1133">Transmembrane helix</keyword>
<gene>
    <name evidence="2" type="ORF">OHC33_004749</name>
</gene>
<protein>
    <recommendedName>
        <fullName evidence="4">Transmembrane protein</fullName>
    </recommendedName>
</protein>
<keyword evidence="1" id="KW-0812">Transmembrane</keyword>
<organism evidence="2 3">
    <name type="scientific">Knufia fluminis</name>
    <dbReference type="NCBI Taxonomy" id="191047"/>
    <lineage>
        <taxon>Eukaryota</taxon>
        <taxon>Fungi</taxon>
        <taxon>Dikarya</taxon>
        <taxon>Ascomycota</taxon>
        <taxon>Pezizomycotina</taxon>
        <taxon>Eurotiomycetes</taxon>
        <taxon>Chaetothyriomycetidae</taxon>
        <taxon>Chaetothyriales</taxon>
        <taxon>Trichomeriaceae</taxon>
        <taxon>Knufia</taxon>
    </lineage>
</organism>
<comment type="caution">
    <text evidence="2">The sequence shown here is derived from an EMBL/GenBank/DDBJ whole genome shotgun (WGS) entry which is preliminary data.</text>
</comment>
<evidence type="ECO:0008006" key="4">
    <source>
        <dbReference type="Google" id="ProtNLM"/>
    </source>
</evidence>
<evidence type="ECO:0000256" key="1">
    <source>
        <dbReference type="SAM" id="Phobius"/>
    </source>
</evidence>
<reference evidence="2 3" key="1">
    <citation type="submission" date="2022-12" db="EMBL/GenBank/DDBJ databases">
        <title>Genomic features and morphological characterization of a novel Knufia sp. strain isolated from spacecraft assembly facility.</title>
        <authorList>
            <person name="Teixeira M."/>
            <person name="Chander A.M."/>
            <person name="Stajich J.E."/>
            <person name="Venkateswaran K."/>
        </authorList>
    </citation>
    <scope>NUCLEOTIDE SEQUENCE [LARGE SCALE GENOMIC DNA]</scope>
    <source>
        <strain evidence="2 3">FJI-L2-BK-P2</strain>
    </source>
</reference>
<dbReference type="AlphaFoldDB" id="A0AAN8F9X1"/>
<feature type="transmembrane region" description="Helical" evidence="1">
    <location>
        <begin position="43"/>
        <end position="63"/>
    </location>
</feature>
<evidence type="ECO:0000313" key="3">
    <source>
        <dbReference type="Proteomes" id="UP001316803"/>
    </source>
</evidence>
<dbReference type="Proteomes" id="UP001316803">
    <property type="component" value="Unassembled WGS sequence"/>
</dbReference>
<name>A0AAN8F9X1_9EURO</name>
<proteinExistence type="predicted"/>
<keyword evidence="3" id="KW-1185">Reference proteome</keyword>
<accession>A0AAN8F9X1</accession>
<evidence type="ECO:0000313" key="2">
    <source>
        <dbReference type="EMBL" id="KAK5954176.1"/>
    </source>
</evidence>
<keyword evidence="1" id="KW-0472">Membrane</keyword>
<dbReference type="EMBL" id="JAKLMC020000009">
    <property type="protein sequence ID" value="KAK5954176.1"/>
    <property type="molecule type" value="Genomic_DNA"/>
</dbReference>
<sequence length="180" mass="19746">MSESLAVLRRTQNQELADLADQHLKHDLTESDRQKLKSAASTVSTATMIGTLAGLSLGAYFAFKVRSNRRKMFQAFRATEKPTHVRFASGREEAIPDISPLVKPSTFGDFLTYTLFASGGVLLGGETGLLIGGATAKRSITSDPETKQRIENAFRSFRADVLRKQIEQLEGGKNQLELSL</sequence>